<proteinExistence type="predicted"/>
<name>A0A0E2B5X8_9LEPT</name>
<dbReference type="EMBL" id="AHMY02000022">
    <property type="protein sequence ID" value="EKO16693.1"/>
    <property type="molecule type" value="Genomic_DNA"/>
</dbReference>
<comment type="caution">
    <text evidence="1">The sequence shown here is derived from an EMBL/GenBank/DDBJ whole genome shotgun (WGS) entry which is preliminary data.</text>
</comment>
<dbReference type="AlphaFoldDB" id="A0A0E2B5X8"/>
<protein>
    <submittedName>
        <fullName evidence="1">Uncharacterized protein</fullName>
    </submittedName>
</protein>
<dbReference type="Proteomes" id="UP000006253">
    <property type="component" value="Unassembled WGS sequence"/>
</dbReference>
<accession>A0A0E2B5X8</accession>
<evidence type="ECO:0000313" key="2">
    <source>
        <dbReference type="Proteomes" id="UP000006253"/>
    </source>
</evidence>
<evidence type="ECO:0000313" key="1">
    <source>
        <dbReference type="EMBL" id="EKO16693.1"/>
    </source>
</evidence>
<reference evidence="1 2" key="1">
    <citation type="submission" date="2012-10" db="EMBL/GenBank/DDBJ databases">
        <authorList>
            <person name="Harkins D.M."/>
            <person name="Durkin A.S."/>
            <person name="Brinkac L.M."/>
            <person name="Selengut J.D."/>
            <person name="Sanka R."/>
            <person name="DePew J."/>
            <person name="Purushe J."/>
            <person name="Peacock S.J."/>
            <person name="Thaipadungpanit J."/>
            <person name="Wuthiekanun V.W."/>
            <person name="Day N.P."/>
            <person name="Vinetz J.M."/>
            <person name="Sutton G.G."/>
            <person name="Nelson W.C."/>
            <person name="Fouts D.E."/>
        </authorList>
    </citation>
    <scope>NUCLEOTIDE SEQUENCE [LARGE SCALE GENOMIC DNA]</scope>
    <source>
        <strain evidence="1 2">H1</strain>
    </source>
</reference>
<sequence>MILKSYSTCGVGYGKERITLVLFAPVPSEFLKLNTTLSRIAFETQ</sequence>
<gene>
    <name evidence="1" type="ORF">LEP1GSC081_2602</name>
</gene>
<organism evidence="1 2">
    <name type="scientific">Leptospira kirschneri str. H1</name>
    <dbReference type="NCBI Taxonomy" id="1049966"/>
    <lineage>
        <taxon>Bacteria</taxon>
        <taxon>Pseudomonadati</taxon>
        <taxon>Spirochaetota</taxon>
        <taxon>Spirochaetia</taxon>
        <taxon>Leptospirales</taxon>
        <taxon>Leptospiraceae</taxon>
        <taxon>Leptospira</taxon>
    </lineage>
</organism>